<sequence length="166" mass="19559">MADSNFSQEELSFIFNITRRRRRKHRKKFWIHQMYNRRREQGAYHNLLQEISVGPSLVRRDYSSSLRPTISPAKRLALTLRFLATCVSQMSLSFSFRISPANVSRIVYETCEAIWFEIQPEYLAAPTMLLMANILTSRHHPMQVQLTTIIRGFILLFSWQFVTLST</sequence>
<dbReference type="EnsemblMetazoa" id="Aqu2.1.19862_001">
    <property type="protein sequence ID" value="Aqu2.1.19862_001"/>
    <property type="gene ID" value="Aqu2.1.19862"/>
</dbReference>
<evidence type="ECO:0008006" key="2">
    <source>
        <dbReference type="Google" id="ProtNLM"/>
    </source>
</evidence>
<dbReference type="OrthoDB" id="6623005at2759"/>
<accession>A0A1X7TWM6</accession>
<organism evidence="1">
    <name type="scientific">Amphimedon queenslandica</name>
    <name type="common">Sponge</name>
    <dbReference type="NCBI Taxonomy" id="400682"/>
    <lineage>
        <taxon>Eukaryota</taxon>
        <taxon>Metazoa</taxon>
        <taxon>Porifera</taxon>
        <taxon>Demospongiae</taxon>
        <taxon>Heteroscleromorpha</taxon>
        <taxon>Haplosclerida</taxon>
        <taxon>Niphatidae</taxon>
        <taxon>Amphimedon</taxon>
    </lineage>
</organism>
<name>A0A1X7TWM6_AMPQE</name>
<reference evidence="1" key="1">
    <citation type="submission" date="2017-05" db="UniProtKB">
        <authorList>
            <consortium name="EnsemblMetazoa"/>
        </authorList>
    </citation>
    <scope>IDENTIFICATION</scope>
</reference>
<protein>
    <recommendedName>
        <fullName evidence="2">Nuclease HARBI1</fullName>
    </recommendedName>
</protein>
<evidence type="ECO:0000313" key="1">
    <source>
        <dbReference type="EnsemblMetazoa" id="Aqu2.1.19862_001"/>
    </source>
</evidence>
<dbReference type="STRING" id="400682.A0A1X7TWM6"/>
<dbReference type="InParanoid" id="A0A1X7TWM6"/>
<proteinExistence type="predicted"/>
<dbReference type="AlphaFoldDB" id="A0A1X7TWM6"/>